<dbReference type="EMBL" id="CP044328">
    <property type="protein sequence ID" value="QGM94316.1"/>
    <property type="molecule type" value="Genomic_DNA"/>
</dbReference>
<dbReference type="NCBIfam" id="TIGR01683">
    <property type="entry name" value="thiS"/>
    <property type="match status" value="1"/>
</dbReference>
<dbReference type="PANTHER" id="PTHR34472:SF1">
    <property type="entry name" value="SULFUR CARRIER PROTEIN THIS"/>
    <property type="match status" value="1"/>
</dbReference>
<accession>A0A3G8M948</accession>
<dbReference type="InterPro" id="IPR003749">
    <property type="entry name" value="ThiS/MoaD-like"/>
</dbReference>
<dbReference type="Proteomes" id="UP000424673">
    <property type="component" value="Chromosome"/>
</dbReference>
<gene>
    <name evidence="1" type="primary">thiS</name>
    <name evidence="1" type="ORF">EHO51_14080</name>
    <name evidence="2" type="ORF">F7D13_09895</name>
</gene>
<reference evidence="4" key="2">
    <citation type="submission" date="2019-09" db="EMBL/GenBank/DDBJ databases">
        <title>Isolation and complete genome sequencing of Methylocystis species.</title>
        <authorList>
            <person name="Rumah B.L."/>
            <person name="Stead C.E."/>
            <person name="Stevens B.C."/>
            <person name="Minton N.P."/>
            <person name="Grosse-Honebrink A."/>
            <person name="Zhang Y."/>
        </authorList>
    </citation>
    <scope>NUCLEOTIDE SEQUENCE [LARGE SCALE GENOMIC DNA]</scope>
    <source>
        <strain evidence="4">BRCS1</strain>
    </source>
</reference>
<organism evidence="1 3">
    <name type="scientific">Methylocystis rosea</name>
    <dbReference type="NCBI Taxonomy" id="173366"/>
    <lineage>
        <taxon>Bacteria</taxon>
        <taxon>Pseudomonadati</taxon>
        <taxon>Pseudomonadota</taxon>
        <taxon>Alphaproteobacteria</taxon>
        <taxon>Hyphomicrobiales</taxon>
        <taxon>Methylocystaceae</taxon>
        <taxon>Methylocystis</taxon>
    </lineage>
</organism>
<evidence type="ECO:0000313" key="2">
    <source>
        <dbReference type="EMBL" id="QGM94316.1"/>
    </source>
</evidence>
<dbReference type="PANTHER" id="PTHR34472">
    <property type="entry name" value="SULFUR CARRIER PROTEIN THIS"/>
    <property type="match status" value="1"/>
</dbReference>
<proteinExistence type="predicted"/>
<name>A0A3G8M948_9HYPH</name>
<dbReference type="InterPro" id="IPR010035">
    <property type="entry name" value="Thi_S"/>
</dbReference>
<keyword evidence="4" id="KW-1185">Reference proteome</keyword>
<evidence type="ECO:0000313" key="3">
    <source>
        <dbReference type="Proteomes" id="UP000273982"/>
    </source>
</evidence>
<reference evidence="1 3" key="1">
    <citation type="submission" date="2018-11" db="EMBL/GenBank/DDBJ databases">
        <title>Genome squencing of methanotrophic bacteria isolated from alkaline groundwater in Korea.</title>
        <authorList>
            <person name="Nguyen L.N."/>
        </authorList>
    </citation>
    <scope>NUCLEOTIDE SEQUENCE [LARGE SCALE GENOMIC DNA]</scope>
    <source>
        <strain evidence="1 3">GW6</strain>
    </source>
</reference>
<dbReference type="Pfam" id="PF02597">
    <property type="entry name" value="ThiS"/>
    <property type="match status" value="1"/>
</dbReference>
<reference evidence="2 4" key="3">
    <citation type="journal article" date="2021" name="AMB Express">
        <title>Isolation and characterisation of Methylocystis spp. for poly-3-hydroxybutyrate production using waste methane feedstocks.</title>
        <authorList>
            <person name="Rumah B.L."/>
            <person name="Stead C.E."/>
            <person name="Claxton Stevens B.H."/>
            <person name="Minton N.P."/>
            <person name="Grosse-Honebrink A."/>
            <person name="Zhang Y."/>
        </authorList>
    </citation>
    <scope>NUCLEOTIDE SEQUENCE [LARGE SCALE GENOMIC DNA]</scope>
    <source>
        <strain evidence="2 4">BRCS1</strain>
    </source>
</reference>
<sequence length="65" mass="7244">MLIQINGRPQDVSATTLQMLLDELGYDEKTVGTALNQEFVRARDRAETRLREGDAVEIVTPRQGG</sequence>
<dbReference type="Proteomes" id="UP000273982">
    <property type="component" value="Chromosome"/>
</dbReference>
<dbReference type="KEGG" id="mros:EHO51_14080"/>
<dbReference type="InterPro" id="IPR016155">
    <property type="entry name" value="Mopterin_synth/thiamin_S_b"/>
</dbReference>
<dbReference type="EMBL" id="CP034086">
    <property type="protein sequence ID" value="AZG77765.1"/>
    <property type="molecule type" value="Genomic_DNA"/>
</dbReference>
<evidence type="ECO:0000313" key="4">
    <source>
        <dbReference type="Proteomes" id="UP000424673"/>
    </source>
</evidence>
<protein>
    <submittedName>
        <fullName evidence="1">Sulfur carrier protein ThiS</fullName>
    </submittedName>
</protein>
<dbReference type="AlphaFoldDB" id="A0A3G8M948"/>
<dbReference type="Gene3D" id="3.10.20.30">
    <property type="match status" value="1"/>
</dbReference>
<evidence type="ECO:0000313" key="1">
    <source>
        <dbReference type="EMBL" id="AZG77765.1"/>
    </source>
</evidence>
<dbReference type="SUPFAM" id="SSF54285">
    <property type="entry name" value="MoaD/ThiS"/>
    <property type="match status" value="1"/>
</dbReference>
<dbReference type="CDD" id="cd00565">
    <property type="entry name" value="Ubl_ThiS"/>
    <property type="match status" value="1"/>
</dbReference>
<dbReference type="InterPro" id="IPR012675">
    <property type="entry name" value="Beta-grasp_dom_sf"/>
</dbReference>